<dbReference type="Pfam" id="PF01243">
    <property type="entry name" value="PNPOx_N"/>
    <property type="match status" value="1"/>
</dbReference>
<feature type="compositionally biased region" description="Acidic residues" evidence="1">
    <location>
        <begin position="179"/>
        <end position="188"/>
    </location>
</feature>
<dbReference type="Gene3D" id="2.30.110.10">
    <property type="entry name" value="Electron Transport, Fmn-binding Protein, Chain A"/>
    <property type="match status" value="1"/>
</dbReference>
<dbReference type="SUPFAM" id="SSF50475">
    <property type="entry name" value="FMN-binding split barrel"/>
    <property type="match status" value="1"/>
</dbReference>
<evidence type="ECO:0000313" key="3">
    <source>
        <dbReference type="EMBL" id="MFI2486959.1"/>
    </source>
</evidence>
<gene>
    <name evidence="3" type="ORF">ACH47X_08625</name>
</gene>
<feature type="region of interest" description="Disordered" evidence="1">
    <location>
        <begin position="159"/>
        <end position="188"/>
    </location>
</feature>
<proteinExistence type="predicted"/>
<organism evidence="3 4">
    <name type="scientific">Promicromonospora kroppenstedtii</name>
    <dbReference type="NCBI Taxonomy" id="440482"/>
    <lineage>
        <taxon>Bacteria</taxon>
        <taxon>Bacillati</taxon>
        <taxon>Actinomycetota</taxon>
        <taxon>Actinomycetes</taxon>
        <taxon>Micrococcales</taxon>
        <taxon>Promicromonosporaceae</taxon>
        <taxon>Promicromonospora</taxon>
    </lineage>
</organism>
<sequence length="188" mass="20756">MKLHERIEGRLREFVERQPMFFVATAPLAEHGHVNLSPRGIPGTFAVLDDHTFAWLDGTGSGSETVAHLRENGRITIMFCAFDGPPNIVRLHGTGRVVSRYDDGYAALAARFTDVPGARAVVVVDVERVSDSCGWGVPLMSYEGERGLVGPYFERKGEEGQQEYRRAKNRTSIDGLPAYDDDPLPAPQ</sequence>
<dbReference type="Proteomes" id="UP001611580">
    <property type="component" value="Unassembled WGS sequence"/>
</dbReference>
<reference evidence="3 4" key="1">
    <citation type="submission" date="2024-10" db="EMBL/GenBank/DDBJ databases">
        <title>The Natural Products Discovery Center: Release of the First 8490 Sequenced Strains for Exploring Actinobacteria Biosynthetic Diversity.</title>
        <authorList>
            <person name="Kalkreuter E."/>
            <person name="Kautsar S.A."/>
            <person name="Yang D."/>
            <person name="Bader C.D."/>
            <person name="Teijaro C.N."/>
            <person name="Fluegel L."/>
            <person name="Davis C.M."/>
            <person name="Simpson J.R."/>
            <person name="Lauterbach L."/>
            <person name="Steele A.D."/>
            <person name="Gui C."/>
            <person name="Meng S."/>
            <person name="Li G."/>
            <person name="Viehrig K."/>
            <person name="Ye F."/>
            <person name="Su P."/>
            <person name="Kiefer A.F."/>
            <person name="Nichols A."/>
            <person name="Cepeda A.J."/>
            <person name="Yan W."/>
            <person name="Fan B."/>
            <person name="Jiang Y."/>
            <person name="Adhikari A."/>
            <person name="Zheng C.-J."/>
            <person name="Schuster L."/>
            <person name="Cowan T.M."/>
            <person name="Smanski M.J."/>
            <person name="Chevrette M.G."/>
            <person name="De Carvalho L.P.S."/>
            <person name="Shen B."/>
        </authorList>
    </citation>
    <scope>NUCLEOTIDE SEQUENCE [LARGE SCALE GENOMIC DNA]</scope>
    <source>
        <strain evidence="3 4">NPDC019481</strain>
    </source>
</reference>
<evidence type="ECO:0000313" key="4">
    <source>
        <dbReference type="Proteomes" id="UP001611580"/>
    </source>
</evidence>
<dbReference type="EMBL" id="JBIRYI010000004">
    <property type="protein sequence ID" value="MFI2486959.1"/>
    <property type="molecule type" value="Genomic_DNA"/>
</dbReference>
<keyword evidence="4" id="KW-1185">Reference proteome</keyword>
<dbReference type="InterPro" id="IPR011576">
    <property type="entry name" value="Pyridox_Oxase_N"/>
</dbReference>
<evidence type="ECO:0000259" key="2">
    <source>
        <dbReference type="Pfam" id="PF01243"/>
    </source>
</evidence>
<dbReference type="PANTHER" id="PTHR39336:SF1">
    <property type="entry name" value="PYRIDOXAMINE PHOSPHATE OXIDASE FAMILY PROTEIN (AFU_ORTHOLOGUE AFUA_6G11440)"/>
    <property type="match status" value="1"/>
</dbReference>
<comment type="caution">
    <text evidence="3">The sequence shown here is derived from an EMBL/GenBank/DDBJ whole genome shotgun (WGS) entry which is preliminary data.</text>
</comment>
<name>A0ABW7XHI1_9MICO</name>
<protein>
    <submittedName>
        <fullName evidence="3">Pyridoxamine 5'-phosphate oxidase family protein</fullName>
    </submittedName>
</protein>
<accession>A0ABW7XHI1</accession>
<dbReference type="RefSeq" id="WP_397403318.1">
    <property type="nucleotide sequence ID" value="NZ_JBIRYI010000004.1"/>
</dbReference>
<evidence type="ECO:0000256" key="1">
    <source>
        <dbReference type="SAM" id="MobiDB-lite"/>
    </source>
</evidence>
<feature type="domain" description="Pyridoxamine 5'-phosphate oxidase N-terminal" evidence="2">
    <location>
        <begin position="9"/>
        <end position="132"/>
    </location>
</feature>
<dbReference type="InterPro" id="IPR012349">
    <property type="entry name" value="Split_barrel_FMN-bd"/>
</dbReference>
<dbReference type="PANTHER" id="PTHR39336">
    <property type="entry name" value="PYRIDOXAMINE PHOSPHATE OXIDASE FAMILY PROTEIN (AFU_ORTHOLOGUE AFUA_6G11440)"/>
    <property type="match status" value="1"/>
</dbReference>